<reference evidence="5 6" key="1">
    <citation type="submission" date="2020-07" db="EMBL/GenBank/DDBJ databases">
        <title>Gai3-2, isolated from salt lake.</title>
        <authorList>
            <person name="Cui H."/>
            <person name="Shi X."/>
        </authorList>
    </citation>
    <scope>NUCLEOTIDE SEQUENCE [LARGE SCALE GENOMIC DNA]</scope>
    <source>
        <strain evidence="5 6">Gai3-2</strain>
    </source>
</reference>
<sequence>MSQHVQYGYYDPYSPGGRTVQGSPQLAQQPGMGGVPVDPGARGQGDQVQRAQHQHPAQQAQQVQPPYQSQGPTSPGPPEPTPRPPGPSRMDTAETSGPAASGGVGPQGGPTAPPSAMGGPQPAPVGGGGSPAPVAQPLVDILETPDEVVILADVPGFEEEEITIQADESSLSLVAHRSNDADEEYRVVHSERPTRLERVVQLPPNGDIDGASATHDNGVCTVTIPKDGTDRREIGFH</sequence>
<dbReference type="InterPro" id="IPR002068">
    <property type="entry name" value="A-crystallin/Hsp20_dom"/>
</dbReference>
<dbReference type="RefSeq" id="WP_179169426.1">
    <property type="nucleotide sequence ID" value="NZ_CP058529.1"/>
</dbReference>
<dbReference type="InterPro" id="IPR008978">
    <property type="entry name" value="HSP20-like_chaperone"/>
</dbReference>
<feature type="domain" description="SHSP" evidence="4">
    <location>
        <begin position="129"/>
        <end position="237"/>
    </location>
</feature>
<dbReference type="Gene3D" id="2.60.40.790">
    <property type="match status" value="1"/>
</dbReference>
<dbReference type="Pfam" id="PF00011">
    <property type="entry name" value="HSP20"/>
    <property type="match status" value="1"/>
</dbReference>
<feature type="region of interest" description="Disordered" evidence="3">
    <location>
        <begin position="1"/>
        <end position="135"/>
    </location>
</feature>
<dbReference type="EMBL" id="CP058529">
    <property type="protein sequence ID" value="QLG27851.1"/>
    <property type="molecule type" value="Genomic_DNA"/>
</dbReference>
<comment type="similarity">
    <text evidence="1 2">Belongs to the small heat shock protein (HSP20) family.</text>
</comment>
<dbReference type="OrthoDB" id="346375at2157"/>
<organism evidence="5 6">
    <name type="scientific">Halorarum halophilum</name>
    <dbReference type="NCBI Taxonomy" id="2743090"/>
    <lineage>
        <taxon>Archaea</taxon>
        <taxon>Methanobacteriati</taxon>
        <taxon>Methanobacteriota</taxon>
        <taxon>Stenosarchaea group</taxon>
        <taxon>Halobacteria</taxon>
        <taxon>Halobacteriales</taxon>
        <taxon>Haloferacaceae</taxon>
        <taxon>Halorarum</taxon>
    </lineage>
</organism>
<evidence type="ECO:0000256" key="1">
    <source>
        <dbReference type="PROSITE-ProRule" id="PRU00285"/>
    </source>
</evidence>
<evidence type="ECO:0000313" key="6">
    <source>
        <dbReference type="Proteomes" id="UP000509750"/>
    </source>
</evidence>
<evidence type="ECO:0000259" key="4">
    <source>
        <dbReference type="PROSITE" id="PS01031"/>
    </source>
</evidence>
<name>A0A7D5GI11_9EURY</name>
<dbReference type="CDD" id="cd06464">
    <property type="entry name" value="ACD_sHsps-like"/>
    <property type="match status" value="1"/>
</dbReference>
<keyword evidence="6" id="KW-1185">Reference proteome</keyword>
<evidence type="ECO:0000313" key="5">
    <source>
        <dbReference type="EMBL" id="QLG27851.1"/>
    </source>
</evidence>
<dbReference type="AlphaFoldDB" id="A0A7D5GI11"/>
<feature type="compositionally biased region" description="Pro residues" evidence="3">
    <location>
        <begin position="74"/>
        <end position="87"/>
    </location>
</feature>
<feature type="compositionally biased region" description="Low complexity" evidence="3">
    <location>
        <begin position="47"/>
        <end position="73"/>
    </location>
</feature>
<dbReference type="PROSITE" id="PS01031">
    <property type="entry name" value="SHSP"/>
    <property type="match status" value="1"/>
</dbReference>
<dbReference type="PANTHER" id="PTHR11527">
    <property type="entry name" value="HEAT-SHOCK PROTEIN 20 FAMILY MEMBER"/>
    <property type="match status" value="1"/>
</dbReference>
<dbReference type="SUPFAM" id="SSF49764">
    <property type="entry name" value="HSP20-like chaperones"/>
    <property type="match status" value="1"/>
</dbReference>
<dbReference type="KEGG" id="halg:HUG10_09925"/>
<proteinExistence type="inferred from homology"/>
<protein>
    <submittedName>
        <fullName evidence="5">Hsp20/alpha crystallin family protein</fullName>
    </submittedName>
</protein>
<dbReference type="InterPro" id="IPR031107">
    <property type="entry name" value="Small_HSP"/>
</dbReference>
<gene>
    <name evidence="5" type="ORF">HUG10_09925</name>
</gene>
<evidence type="ECO:0000256" key="2">
    <source>
        <dbReference type="RuleBase" id="RU003616"/>
    </source>
</evidence>
<dbReference type="GeneID" id="56029152"/>
<dbReference type="Proteomes" id="UP000509750">
    <property type="component" value="Chromosome"/>
</dbReference>
<evidence type="ECO:0000256" key="3">
    <source>
        <dbReference type="SAM" id="MobiDB-lite"/>
    </source>
</evidence>
<accession>A0A7D5GI11</accession>